<evidence type="ECO:0000313" key="5">
    <source>
        <dbReference type="Proteomes" id="UP000515154"/>
    </source>
</evidence>
<evidence type="ECO:0000313" key="6">
    <source>
        <dbReference type="RefSeq" id="XP_036355360.1"/>
    </source>
</evidence>
<dbReference type="Gene3D" id="3.40.50.1460">
    <property type="match status" value="1"/>
</dbReference>
<feature type="domain" description="Caspase family p20" evidence="4">
    <location>
        <begin position="47"/>
        <end position="166"/>
    </location>
</feature>
<dbReference type="SUPFAM" id="SSF52129">
    <property type="entry name" value="Caspase-like"/>
    <property type="match status" value="1"/>
</dbReference>
<gene>
    <name evidence="6" type="primary">LOC115229979</name>
</gene>
<sequence length="278" mass="31936">MDYPDYISNEASSPIEKLTSDINISNDDETHRSITIDSNNTYKMDGGKNYALIINNQNFENDKIHERQGSDRDASAIKKALESLHFDVSDHKNLSVKEMEEKFEHLSKMNYENYNCFVCVILTHGGDDNVIHGTDGKVKLGSLMQMLLPDRCQSLMGKPKLFFVQAALFPEDKPDCPGKGIQNSEKLPLWADVLLAYSTIPGFYSWENSTIGSWFIQSLAHILEKDGDRLELQRLMLSVNRRVAYEYEKYTKKKKKTGKWKQVPCILNMLTKKLKFHK</sequence>
<proteinExistence type="inferred from homology"/>
<dbReference type="AlphaFoldDB" id="A0A7E6EK62"/>
<keyword evidence="5" id="KW-1185">Reference proteome</keyword>
<evidence type="ECO:0000259" key="4">
    <source>
        <dbReference type="PROSITE" id="PS50208"/>
    </source>
</evidence>
<evidence type="ECO:0000259" key="3">
    <source>
        <dbReference type="PROSITE" id="PS50207"/>
    </source>
</evidence>
<dbReference type="InterPro" id="IPR002398">
    <property type="entry name" value="Pept_C14"/>
</dbReference>
<dbReference type="GO" id="GO:0004197">
    <property type="term" value="F:cysteine-type endopeptidase activity"/>
    <property type="evidence" value="ECO:0007669"/>
    <property type="project" value="InterPro"/>
</dbReference>
<dbReference type="Pfam" id="PF00656">
    <property type="entry name" value="Peptidase_C14"/>
    <property type="match status" value="1"/>
</dbReference>
<reference evidence="6" key="1">
    <citation type="submission" date="2025-08" db="UniProtKB">
        <authorList>
            <consortium name="RefSeq"/>
        </authorList>
    </citation>
    <scope>IDENTIFICATION</scope>
</reference>
<dbReference type="GO" id="GO:0006915">
    <property type="term" value="P:apoptotic process"/>
    <property type="evidence" value="ECO:0007669"/>
    <property type="project" value="TreeGrafter"/>
</dbReference>
<dbReference type="PANTHER" id="PTHR10454:SF232">
    <property type="entry name" value="AT03047P-RELATED"/>
    <property type="match status" value="1"/>
</dbReference>
<dbReference type="InterPro" id="IPR002138">
    <property type="entry name" value="Pept_C14_p10"/>
</dbReference>
<dbReference type="PANTHER" id="PTHR10454">
    <property type="entry name" value="CASPASE"/>
    <property type="match status" value="1"/>
</dbReference>
<name>A0A7E6EK62_9MOLL</name>
<dbReference type="InterPro" id="IPR029030">
    <property type="entry name" value="Caspase-like_dom_sf"/>
</dbReference>
<dbReference type="GO" id="GO:0006508">
    <property type="term" value="P:proteolysis"/>
    <property type="evidence" value="ECO:0007669"/>
    <property type="project" value="InterPro"/>
</dbReference>
<evidence type="ECO:0000256" key="1">
    <source>
        <dbReference type="ARBA" id="ARBA00010134"/>
    </source>
</evidence>
<dbReference type="PROSITE" id="PS50207">
    <property type="entry name" value="CASPASE_P10"/>
    <property type="match status" value="1"/>
</dbReference>
<dbReference type="KEGG" id="osn:115229979"/>
<dbReference type="GO" id="GO:0043525">
    <property type="term" value="P:positive regulation of neuron apoptotic process"/>
    <property type="evidence" value="ECO:0007669"/>
    <property type="project" value="TreeGrafter"/>
</dbReference>
<dbReference type="InterPro" id="IPR001309">
    <property type="entry name" value="Pept_C14_p20"/>
</dbReference>
<organism evidence="5 6">
    <name type="scientific">Octopus sinensis</name>
    <name type="common">East Asian common octopus</name>
    <dbReference type="NCBI Taxonomy" id="2607531"/>
    <lineage>
        <taxon>Eukaryota</taxon>
        <taxon>Metazoa</taxon>
        <taxon>Spiralia</taxon>
        <taxon>Lophotrochozoa</taxon>
        <taxon>Mollusca</taxon>
        <taxon>Cephalopoda</taxon>
        <taxon>Coleoidea</taxon>
        <taxon>Octopodiformes</taxon>
        <taxon>Octopoda</taxon>
        <taxon>Incirrata</taxon>
        <taxon>Octopodidae</taxon>
        <taxon>Octopus</taxon>
    </lineage>
</organism>
<dbReference type="SMART" id="SM00115">
    <property type="entry name" value="CASc"/>
    <property type="match status" value="1"/>
</dbReference>
<dbReference type="InterPro" id="IPR011600">
    <property type="entry name" value="Pept_C14_caspase"/>
</dbReference>
<dbReference type="Proteomes" id="UP000515154">
    <property type="component" value="Unplaced"/>
</dbReference>
<protein>
    <submittedName>
        <fullName evidence="6">Caspase-3-like</fullName>
    </submittedName>
</protein>
<dbReference type="PROSITE" id="PS50208">
    <property type="entry name" value="CASPASE_P20"/>
    <property type="match status" value="1"/>
</dbReference>
<dbReference type="Gene3D" id="3.30.70.1470">
    <property type="entry name" value="Caspase-like"/>
    <property type="match status" value="1"/>
</dbReference>
<accession>A0A7E6EK62</accession>
<evidence type="ECO:0000256" key="2">
    <source>
        <dbReference type="RuleBase" id="RU003971"/>
    </source>
</evidence>
<feature type="domain" description="Caspase family p10" evidence="3">
    <location>
        <begin position="183"/>
        <end position="278"/>
    </location>
</feature>
<dbReference type="PRINTS" id="PR00376">
    <property type="entry name" value="IL1BCENZYME"/>
</dbReference>
<comment type="similarity">
    <text evidence="1 2">Belongs to the peptidase C14A family.</text>
</comment>
<dbReference type="RefSeq" id="XP_036355360.1">
    <property type="nucleotide sequence ID" value="XM_036499467.1"/>
</dbReference>
<dbReference type="InterPro" id="IPR015917">
    <property type="entry name" value="Pept_C14A"/>
</dbReference>
<dbReference type="GO" id="GO:0005737">
    <property type="term" value="C:cytoplasm"/>
    <property type="evidence" value="ECO:0007669"/>
    <property type="project" value="TreeGrafter"/>
</dbReference>